<feature type="transmembrane region" description="Helical" evidence="6">
    <location>
        <begin position="32"/>
        <end position="53"/>
    </location>
</feature>
<dbReference type="PANTHER" id="PTHR12385">
    <property type="entry name" value="CHOLINE TRANSPORTER-LIKE (SLC FAMILY 44)"/>
    <property type="match status" value="1"/>
</dbReference>
<dbReference type="Proteomes" id="UP000507470">
    <property type="component" value="Unassembled WGS sequence"/>
</dbReference>
<evidence type="ECO:0000256" key="5">
    <source>
        <dbReference type="ARBA" id="ARBA00023136"/>
    </source>
</evidence>
<evidence type="ECO:0000256" key="2">
    <source>
        <dbReference type="ARBA" id="ARBA00007168"/>
    </source>
</evidence>
<keyword evidence="4 6" id="KW-1133">Transmembrane helix</keyword>
<gene>
    <name evidence="7" type="ORF">MCOR_54232</name>
</gene>
<dbReference type="GO" id="GO:0022857">
    <property type="term" value="F:transmembrane transporter activity"/>
    <property type="evidence" value="ECO:0007669"/>
    <property type="project" value="UniProtKB-UniRule"/>
</dbReference>
<feature type="transmembrane region" description="Helical" evidence="6">
    <location>
        <begin position="448"/>
        <end position="478"/>
    </location>
</feature>
<feature type="transmembrane region" description="Helical" evidence="6">
    <location>
        <begin position="275"/>
        <end position="293"/>
    </location>
</feature>
<evidence type="ECO:0000313" key="7">
    <source>
        <dbReference type="EMBL" id="CAC5422167.1"/>
    </source>
</evidence>
<dbReference type="GO" id="GO:0005886">
    <property type="term" value="C:plasma membrane"/>
    <property type="evidence" value="ECO:0007669"/>
    <property type="project" value="UniProtKB-SubCell"/>
</dbReference>
<dbReference type="AlphaFoldDB" id="A0A6J8EP60"/>
<dbReference type="EMBL" id="CACVKT020009522">
    <property type="protein sequence ID" value="CAC5422167.1"/>
    <property type="molecule type" value="Genomic_DNA"/>
</dbReference>
<reference evidence="7 8" key="1">
    <citation type="submission" date="2020-06" db="EMBL/GenBank/DDBJ databases">
        <authorList>
            <person name="Li R."/>
            <person name="Bekaert M."/>
        </authorList>
    </citation>
    <scope>NUCLEOTIDE SEQUENCE [LARGE SCALE GENOMIC DNA]</scope>
    <source>
        <strain evidence="8">wild</strain>
    </source>
</reference>
<keyword evidence="8" id="KW-1185">Reference proteome</keyword>
<evidence type="ECO:0000256" key="4">
    <source>
        <dbReference type="ARBA" id="ARBA00022989"/>
    </source>
</evidence>
<accession>A0A6J8EP60</accession>
<evidence type="ECO:0000256" key="6">
    <source>
        <dbReference type="RuleBase" id="RU368066"/>
    </source>
</evidence>
<comment type="similarity">
    <text evidence="2 6">Belongs to the CTL (choline transporter-like) family.</text>
</comment>
<feature type="transmembrane region" description="Helical" evidence="6">
    <location>
        <begin position="498"/>
        <end position="517"/>
    </location>
</feature>
<evidence type="ECO:0000256" key="3">
    <source>
        <dbReference type="ARBA" id="ARBA00022692"/>
    </source>
</evidence>
<feature type="transmembrane region" description="Helical" evidence="6">
    <location>
        <begin position="212"/>
        <end position="229"/>
    </location>
</feature>
<proteinExistence type="inferred from homology"/>
<feature type="transmembrane region" description="Helical" evidence="6">
    <location>
        <begin position="378"/>
        <end position="396"/>
    </location>
</feature>
<feature type="transmembrane region" description="Helical" evidence="6">
    <location>
        <begin position="602"/>
        <end position="623"/>
    </location>
</feature>
<evidence type="ECO:0000256" key="1">
    <source>
        <dbReference type="ARBA" id="ARBA00004141"/>
    </source>
</evidence>
<keyword evidence="3 6" id="KW-0812">Transmembrane</keyword>
<sequence>MCAGDCCCCDQQDSSEKARLTNPVENRGCTDIPVLLIFVLFWAGMIYIAAFSVSHGDAFRLVYGYDSFGNTCDEDNADKKMENVSLTGLNHKGKPYVFFLDIRKPLETTMLCVTKCPDKELTTIQQVQEFAIKEGSKLCRYDVPIDKITDPANADKCPQNFPVWASKPLMSYCVPGSLAKLIDKGNSIIAYFNSFDLFNKLTSDLARAWREILQLCVLALANFFFPIFSDDLLFRCVPSKLTVLGDKLADLFEFLNKSDTFQKALSDLYASWKEMILLCLLALVFAVIMVLLIRFMASIIVYVILAVAIVASLAGTGFLWWTYADIVNDLNDDILHKIPLLDIEVRAKTAFLVYSIIASVLTVILLLIILVMRKRIGLVVALFYEAGDCLSTVPLLLVQPVWTFLLLMAFFFYWVIILAYLSTSEIREYNNVTGHIDYREHETVSYFWWYHLIGLIWTSEFIIACQQLVVSGTVATWYFSRNRNDLSCTICKSMKMMIFYHLGSVAFGAFVITLVKLPRMILMYIHKKLKSSAGSNKCAEYCLKCCICCLCCLEKCLKFLNQNAYTVVAINGTSFCTSARKAFFTIIANALRVAAINSVGDFILFLGKIGVTAATGAVGIVWFKTKSELHFYAVPVLLVCVFAYFVAHCFLSVYEMVIDALLLCFVADVDDNDGTDGRPYYASDKLRKYIEETSTELNLMTRKDKAEEAEPAQI</sequence>
<comment type="subcellular location">
    <subcellularLocation>
        <location evidence="6">Cell membrane</location>
        <topology evidence="6">Multi-pass membrane protein</topology>
    </subcellularLocation>
    <subcellularLocation>
        <location evidence="1">Membrane</location>
        <topology evidence="1">Multi-pass membrane protein</topology>
    </subcellularLocation>
</comment>
<dbReference type="OrthoDB" id="420519at2759"/>
<feature type="transmembrane region" description="Helical" evidence="6">
    <location>
        <begin position="300"/>
        <end position="323"/>
    </location>
</feature>
<organism evidence="7 8">
    <name type="scientific">Mytilus coruscus</name>
    <name type="common">Sea mussel</name>
    <dbReference type="NCBI Taxonomy" id="42192"/>
    <lineage>
        <taxon>Eukaryota</taxon>
        <taxon>Metazoa</taxon>
        <taxon>Spiralia</taxon>
        <taxon>Lophotrochozoa</taxon>
        <taxon>Mollusca</taxon>
        <taxon>Bivalvia</taxon>
        <taxon>Autobranchia</taxon>
        <taxon>Pteriomorphia</taxon>
        <taxon>Mytilida</taxon>
        <taxon>Mytiloidea</taxon>
        <taxon>Mytilidae</taxon>
        <taxon>Mytilinae</taxon>
        <taxon>Mytilus</taxon>
    </lineage>
</organism>
<protein>
    <recommendedName>
        <fullName evidence="6">Choline transporter-like protein</fullName>
    </recommendedName>
</protein>
<dbReference type="PANTHER" id="PTHR12385:SF12">
    <property type="entry name" value="CHOLINE TRANSPORTER-LIKE PROTEIN"/>
    <property type="match status" value="1"/>
</dbReference>
<feature type="transmembrane region" description="Helical" evidence="6">
    <location>
        <begin position="629"/>
        <end position="651"/>
    </location>
</feature>
<comment type="function">
    <text evidence="6">Choline transporter.</text>
</comment>
<evidence type="ECO:0000313" key="8">
    <source>
        <dbReference type="Proteomes" id="UP000507470"/>
    </source>
</evidence>
<name>A0A6J8EP60_MYTCO</name>
<keyword evidence="5 6" id="KW-0472">Membrane</keyword>
<dbReference type="Pfam" id="PF04515">
    <property type="entry name" value="Choline_transpo"/>
    <property type="match status" value="1"/>
</dbReference>
<dbReference type="InterPro" id="IPR007603">
    <property type="entry name" value="Choline_transptr-like"/>
</dbReference>
<feature type="transmembrane region" description="Helical" evidence="6">
    <location>
        <begin position="351"/>
        <end position="371"/>
    </location>
</feature>
<feature type="transmembrane region" description="Helical" evidence="6">
    <location>
        <begin position="402"/>
        <end position="421"/>
    </location>
</feature>